<evidence type="ECO:0000259" key="1">
    <source>
        <dbReference type="SMART" id="SM00849"/>
    </source>
</evidence>
<dbReference type="PANTHER" id="PTHR42951">
    <property type="entry name" value="METALLO-BETA-LACTAMASE DOMAIN-CONTAINING"/>
    <property type="match status" value="1"/>
</dbReference>
<accession>D6TDR3</accession>
<comment type="caution">
    <text evidence="2">The sequence shown here is derived from an EMBL/GenBank/DDBJ whole genome shotgun (WGS) entry which is preliminary data.</text>
</comment>
<proteinExistence type="predicted"/>
<dbReference type="InterPro" id="IPR050855">
    <property type="entry name" value="NDM-1-like"/>
</dbReference>
<dbReference type="InterPro" id="IPR001279">
    <property type="entry name" value="Metallo-B-lactamas"/>
</dbReference>
<name>D6TDR3_KTERA</name>
<dbReference type="InParanoid" id="D6TDR3"/>
<dbReference type="STRING" id="485913.Krac_11806"/>
<dbReference type="EMBL" id="ADVG01000001">
    <property type="protein sequence ID" value="EFH90195.1"/>
    <property type="molecule type" value="Genomic_DNA"/>
</dbReference>
<evidence type="ECO:0000313" key="3">
    <source>
        <dbReference type="Proteomes" id="UP000004508"/>
    </source>
</evidence>
<dbReference type="Proteomes" id="UP000004508">
    <property type="component" value="Unassembled WGS sequence"/>
</dbReference>
<sequence length="305" mass="34939">MAYIKRFESVKGLSGDERVRVFRSAFAESEEKGLMEVDAYAIITRDYVVVCDTLLCPEDMEAVLREVQDELAGRQLLVVNSHADWDHTWGNNYFQGRHAAPIIAHASCRERMLAKEAQEGLDEYQKRFDCFQHVVLRPPTLTFNDQLTIEGGDLTLQLLHTPGHQRDQVSLWIPELRLLLAFDVAEFPLPSLESEQAAPLMLSSLERLCALQPERVLCGHGKRNSVATLTGNLAYFREIERRARLLLSQMPLPQFKENELKSAPNLLGFSFEEAIATLEGPCEDDKFYRWVHNQNCRHILQWVSQ</sequence>
<organism evidence="2 3">
    <name type="scientific">Ktedonobacter racemifer DSM 44963</name>
    <dbReference type="NCBI Taxonomy" id="485913"/>
    <lineage>
        <taxon>Bacteria</taxon>
        <taxon>Bacillati</taxon>
        <taxon>Chloroflexota</taxon>
        <taxon>Ktedonobacteria</taxon>
        <taxon>Ktedonobacterales</taxon>
        <taxon>Ktedonobacteraceae</taxon>
        <taxon>Ktedonobacter</taxon>
    </lineage>
</organism>
<dbReference type="Pfam" id="PF00753">
    <property type="entry name" value="Lactamase_B"/>
    <property type="match status" value="1"/>
</dbReference>
<dbReference type="SMART" id="SM00849">
    <property type="entry name" value="Lactamase_B"/>
    <property type="match status" value="1"/>
</dbReference>
<dbReference type="SUPFAM" id="SSF56281">
    <property type="entry name" value="Metallo-hydrolase/oxidoreductase"/>
    <property type="match status" value="1"/>
</dbReference>
<dbReference type="Gene3D" id="3.60.15.10">
    <property type="entry name" value="Ribonuclease Z/Hydroxyacylglutathione hydrolase-like"/>
    <property type="match status" value="1"/>
</dbReference>
<dbReference type="AlphaFoldDB" id="D6TDR3"/>
<dbReference type="eggNOG" id="COG0491">
    <property type="taxonomic scope" value="Bacteria"/>
</dbReference>
<dbReference type="RefSeq" id="WP_007907324.1">
    <property type="nucleotide sequence ID" value="NZ_ADVG01000001.1"/>
</dbReference>
<keyword evidence="3" id="KW-1185">Reference proteome</keyword>
<evidence type="ECO:0000313" key="2">
    <source>
        <dbReference type="EMBL" id="EFH90195.1"/>
    </source>
</evidence>
<gene>
    <name evidence="2" type="ORF">Krac_11806</name>
</gene>
<feature type="domain" description="Metallo-beta-lactamase" evidence="1">
    <location>
        <begin position="36"/>
        <end position="220"/>
    </location>
</feature>
<dbReference type="InterPro" id="IPR036866">
    <property type="entry name" value="RibonucZ/Hydroxyglut_hydro"/>
</dbReference>
<reference evidence="2 3" key="1">
    <citation type="journal article" date="2011" name="Stand. Genomic Sci.">
        <title>Non-contiguous finished genome sequence and contextual data of the filamentous soil bacterium Ktedonobacter racemifer type strain (SOSP1-21).</title>
        <authorList>
            <person name="Chang Y.J."/>
            <person name="Land M."/>
            <person name="Hauser L."/>
            <person name="Chertkov O."/>
            <person name="Del Rio T.G."/>
            <person name="Nolan M."/>
            <person name="Copeland A."/>
            <person name="Tice H."/>
            <person name="Cheng J.F."/>
            <person name="Lucas S."/>
            <person name="Han C."/>
            <person name="Goodwin L."/>
            <person name="Pitluck S."/>
            <person name="Ivanova N."/>
            <person name="Ovchinikova G."/>
            <person name="Pati A."/>
            <person name="Chen A."/>
            <person name="Palaniappan K."/>
            <person name="Mavromatis K."/>
            <person name="Liolios K."/>
            <person name="Brettin T."/>
            <person name="Fiebig A."/>
            <person name="Rohde M."/>
            <person name="Abt B."/>
            <person name="Goker M."/>
            <person name="Detter J.C."/>
            <person name="Woyke T."/>
            <person name="Bristow J."/>
            <person name="Eisen J.A."/>
            <person name="Markowitz V."/>
            <person name="Hugenholtz P."/>
            <person name="Kyrpides N.C."/>
            <person name="Klenk H.P."/>
            <person name="Lapidus A."/>
        </authorList>
    </citation>
    <scope>NUCLEOTIDE SEQUENCE [LARGE SCALE GENOMIC DNA]</scope>
    <source>
        <strain evidence="3">DSM 44963</strain>
    </source>
</reference>
<dbReference type="OrthoDB" id="420651at2"/>
<dbReference type="PANTHER" id="PTHR42951:SF4">
    <property type="entry name" value="ACYL-COENZYME A THIOESTERASE MBLAC2"/>
    <property type="match status" value="1"/>
</dbReference>
<protein>
    <submittedName>
        <fullName evidence="2">Beta-lactamase domain protein</fullName>
    </submittedName>
</protein>